<protein>
    <submittedName>
        <fullName evidence="3">Neuralized-like protein 4 isoform X2</fullName>
    </submittedName>
</protein>
<feature type="domain" description="NHR" evidence="1">
    <location>
        <begin position="1"/>
        <end position="163"/>
    </location>
</feature>
<dbReference type="PROSITE" id="PS51065">
    <property type="entry name" value="NHR"/>
    <property type="match status" value="1"/>
</dbReference>
<dbReference type="InterPro" id="IPR006573">
    <property type="entry name" value="NHR_dom"/>
</dbReference>
<dbReference type="Pfam" id="PF07177">
    <property type="entry name" value="Neuralized"/>
    <property type="match status" value="1"/>
</dbReference>
<dbReference type="SMART" id="SM00588">
    <property type="entry name" value="NEUZ"/>
    <property type="match status" value="1"/>
</dbReference>
<reference evidence="3" key="1">
    <citation type="submission" date="2025-08" db="UniProtKB">
        <authorList>
            <consortium name="RefSeq"/>
        </authorList>
    </citation>
    <scope>IDENTIFICATION</scope>
    <source>
        <tissue evidence="3">Muscle</tissue>
    </source>
</reference>
<accession>A0ABM1TCV3</accession>
<evidence type="ECO:0000259" key="1">
    <source>
        <dbReference type="PROSITE" id="PS51065"/>
    </source>
</evidence>
<evidence type="ECO:0000313" key="2">
    <source>
        <dbReference type="Proteomes" id="UP000694941"/>
    </source>
</evidence>
<dbReference type="InterPro" id="IPR043136">
    <property type="entry name" value="B30.2/SPRY_sf"/>
</dbReference>
<dbReference type="PANTHER" id="PTHR12429">
    <property type="entry name" value="NEURALIZED"/>
    <property type="match status" value="1"/>
</dbReference>
<dbReference type="CDD" id="cd12887">
    <property type="entry name" value="SPRY_NHR_like"/>
    <property type="match status" value="1"/>
</dbReference>
<proteinExistence type="predicted"/>
<name>A0ABM1TCV3_LIMPO</name>
<keyword evidence="2" id="KW-1185">Reference proteome</keyword>
<dbReference type="PANTHER" id="PTHR12429:SF14">
    <property type="entry name" value="NEURALIZED-LIKE PROTEIN 4"/>
    <property type="match status" value="1"/>
</dbReference>
<evidence type="ECO:0000313" key="3">
    <source>
        <dbReference type="RefSeq" id="XP_022253709.1"/>
    </source>
</evidence>
<dbReference type="GeneID" id="106469466"/>
<dbReference type="InterPro" id="IPR037962">
    <property type="entry name" value="Neuralized"/>
</dbReference>
<dbReference type="Gene3D" id="2.60.120.920">
    <property type="match status" value="1"/>
</dbReference>
<gene>
    <name evidence="3" type="primary">LOC106469466</name>
</gene>
<organism evidence="2 3">
    <name type="scientific">Limulus polyphemus</name>
    <name type="common">Atlantic horseshoe crab</name>
    <dbReference type="NCBI Taxonomy" id="6850"/>
    <lineage>
        <taxon>Eukaryota</taxon>
        <taxon>Metazoa</taxon>
        <taxon>Ecdysozoa</taxon>
        <taxon>Arthropoda</taxon>
        <taxon>Chelicerata</taxon>
        <taxon>Merostomata</taxon>
        <taxon>Xiphosura</taxon>
        <taxon>Limulidae</taxon>
        <taxon>Limulus</taxon>
    </lineage>
</organism>
<dbReference type="Proteomes" id="UP000694941">
    <property type="component" value="Unplaced"/>
</dbReference>
<sequence length="410" mass="46146">MEFHENHGHNVQLLNGGFSARRMSGYNKGLVVCSKPLPRGQLFQVRIDKLDLKWTSSLRIGVTTQSPEKLHFPSSSLGLQKSAWIISEDFVFFGGIKVKSHYGPNLDSLHFCHFVGVMVDSENRLHLYVNGIDQGIAATDIPPVCYGLVDIYGQCEQVMIVNSNDDQNHRVEYKEKADKDTGVKEKKKKSQTIEKSVIKNCEYQNTCSRFLATLGLPVGYFVSEHNVCFCEACHKIRADEPYFKKGDPPREYALPFGWCRFSLRLPNKVDPYNIQDWHIAFHGTRLGAVRRILDRGELLPPDGISLGSGGKSGKADNHSQQVMLSPTVRYAGCATFAPRHEFNDSKTQKILQARVAFQVYVRPGSYTSGPQRLGAVEPIDLRFSNSELEWLTKEQNSTVLHSVLVRLEGL</sequence>
<dbReference type="RefSeq" id="XP_022253709.1">
    <property type="nucleotide sequence ID" value="XM_022398001.1"/>
</dbReference>